<dbReference type="Proteomes" id="UP000014803">
    <property type="component" value="Chromosome"/>
</dbReference>
<name>S4XQH9_SORCE</name>
<dbReference type="EMBL" id="CP003969">
    <property type="protein sequence ID" value="AGP34774.1"/>
    <property type="molecule type" value="Genomic_DNA"/>
</dbReference>
<evidence type="ECO:0000313" key="2">
    <source>
        <dbReference type="Proteomes" id="UP000014803"/>
    </source>
</evidence>
<dbReference type="AlphaFoldDB" id="S4XQH9"/>
<dbReference type="HOGENOM" id="CLU_3173285_0_0_7"/>
<organism evidence="1 2">
    <name type="scientific">Sorangium cellulosum So0157-2</name>
    <dbReference type="NCBI Taxonomy" id="1254432"/>
    <lineage>
        <taxon>Bacteria</taxon>
        <taxon>Pseudomonadati</taxon>
        <taxon>Myxococcota</taxon>
        <taxon>Polyangia</taxon>
        <taxon>Polyangiales</taxon>
        <taxon>Polyangiaceae</taxon>
        <taxon>Sorangium</taxon>
    </lineage>
</organism>
<accession>S4XQH9</accession>
<protein>
    <submittedName>
        <fullName evidence="1">Uncharacterized protein</fullName>
    </submittedName>
</protein>
<gene>
    <name evidence="1" type="ORF">SCE1572_09775</name>
</gene>
<reference evidence="1 2" key="1">
    <citation type="journal article" date="2013" name="Sci. Rep.">
        <title>Extraordinary expansion of a Sorangium cellulosum genome from an alkaline milieu.</title>
        <authorList>
            <person name="Han K."/>
            <person name="Li Z.F."/>
            <person name="Peng R."/>
            <person name="Zhu L.P."/>
            <person name="Zhou T."/>
            <person name="Wang L.G."/>
            <person name="Li S.G."/>
            <person name="Zhang X.B."/>
            <person name="Hu W."/>
            <person name="Wu Z.H."/>
            <person name="Qin N."/>
            <person name="Li Y.Z."/>
        </authorList>
    </citation>
    <scope>NUCLEOTIDE SEQUENCE [LARGE SCALE GENOMIC DNA]</scope>
    <source>
        <strain evidence="1 2">So0157-2</strain>
    </source>
</reference>
<proteinExistence type="predicted"/>
<evidence type="ECO:0000313" key="1">
    <source>
        <dbReference type="EMBL" id="AGP34774.1"/>
    </source>
</evidence>
<dbReference type="KEGG" id="scu:SCE1572_09775"/>
<sequence>MLGGLSAGAEAGGALFGALSVRVSPWREAGEGPVTAQIAVGFREAPP</sequence>